<organism evidence="1 2">
    <name type="scientific">Pseudonocardia thermophila</name>
    <dbReference type="NCBI Taxonomy" id="1848"/>
    <lineage>
        <taxon>Bacteria</taxon>
        <taxon>Bacillati</taxon>
        <taxon>Actinomycetota</taxon>
        <taxon>Actinomycetes</taxon>
        <taxon>Pseudonocardiales</taxon>
        <taxon>Pseudonocardiaceae</taxon>
        <taxon>Pseudonocardia</taxon>
    </lineage>
</organism>
<gene>
    <name evidence="1" type="ORF">SAMN05443637_111154</name>
</gene>
<dbReference type="InterPro" id="IPR021866">
    <property type="entry name" value="SpoIIAA-like"/>
</dbReference>
<dbReference type="EMBL" id="FRAP01000011">
    <property type="protein sequence ID" value="SHK75592.1"/>
    <property type="molecule type" value="Genomic_DNA"/>
</dbReference>
<dbReference type="InterPro" id="IPR036513">
    <property type="entry name" value="STAS_dom_sf"/>
</dbReference>
<accession>A0A1M6V266</accession>
<dbReference type="Proteomes" id="UP000184363">
    <property type="component" value="Unassembled WGS sequence"/>
</dbReference>
<evidence type="ECO:0000313" key="2">
    <source>
        <dbReference type="Proteomes" id="UP000184363"/>
    </source>
</evidence>
<dbReference type="InterPro" id="IPR038396">
    <property type="entry name" value="SpoIIAA-like_sf"/>
</dbReference>
<dbReference type="AlphaFoldDB" id="A0A1M6V266"/>
<dbReference type="OrthoDB" id="4729899at2"/>
<keyword evidence="2" id="KW-1185">Reference proteome</keyword>
<evidence type="ECO:0000313" key="1">
    <source>
        <dbReference type="EMBL" id="SHK75592.1"/>
    </source>
</evidence>
<name>A0A1M6V266_PSETH</name>
<reference evidence="1 2" key="1">
    <citation type="submission" date="2016-11" db="EMBL/GenBank/DDBJ databases">
        <authorList>
            <person name="Jaros S."/>
            <person name="Januszkiewicz K."/>
            <person name="Wedrychowicz H."/>
        </authorList>
    </citation>
    <scope>NUCLEOTIDE SEQUENCE [LARGE SCALE GENOMIC DNA]</scope>
    <source>
        <strain evidence="1 2">DSM 43832</strain>
    </source>
</reference>
<dbReference type="Gene3D" id="3.40.50.10600">
    <property type="entry name" value="SpoIIaa-like domains"/>
    <property type="match status" value="2"/>
</dbReference>
<dbReference type="RefSeq" id="WP_073457858.1">
    <property type="nucleotide sequence ID" value="NZ_CALGVN010000059.1"/>
</dbReference>
<dbReference type="Pfam" id="PF11964">
    <property type="entry name" value="SpoIIAA-like"/>
    <property type="match status" value="2"/>
</dbReference>
<dbReference type="STRING" id="1848.SAMN05443637_111154"/>
<protein>
    <submittedName>
        <fullName evidence="1">SpoIIAA-like</fullName>
    </submittedName>
</protein>
<sequence length="248" mass="26694">MIETIPDLPAGIDGLRASGKLTREDYQAVVEPLVARAATTGQRLRCLVEIPDFGGITSEAAFEDLALGRRVLHAFDGCAVVTDLPWLAGMTRFAAFFTPYPVRVFPFEERAAAITWLQELPGASHLRIRVADDTVVVEADGPLRVEDVAELAAVVDRHLAEHPTLHAVVLHAAAVPGWENFAALRAHLQFVARHHRRIDRIAVAVDGTVAAAAAGLAGLITHPRTRHFAHDELDAAIAWAAAGRARAA</sequence>
<proteinExistence type="predicted"/>
<dbReference type="SUPFAM" id="SSF52091">
    <property type="entry name" value="SpoIIaa-like"/>
    <property type="match status" value="2"/>
</dbReference>